<dbReference type="EMBL" id="JAWDGP010006346">
    <property type="protein sequence ID" value="KAK3742573.1"/>
    <property type="molecule type" value="Genomic_DNA"/>
</dbReference>
<evidence type="ECO:0000256" key="1">
    <source>
        <dbReference type="SAM" id="MobiDB-lite"/>
    </source>
</evidence>
<proteinExistence type="predicted"/>
<protein>
    <submittedName>
        <fullName evidence="2">Uncharacterized protein</fullName>
    </submittedName>
</protein>
<feature type="compositionally biased region" description="Basic residues" evidence="1">
    <location>
        <begin position="138"/>
        <end position="148"/>
    </location>
</feature>
<reference evidence="2" key="1">
    <citation type="journal article" date="2023" name="G3 (Bethesda)">
        <title>A reference genome for the long-term kleptoplast-retaining sea slug Elysia crispata morphotype clarki.</title>
        <authorList>
            <person name="Eastman K.E."/>
            <person name="Pendleton A.L."/>
            <person name="Shaikh M.A."/>
            <person name="Suttiyut T."/>
            <person name="Ogas R."/>
            <person name="Tomko P."/>
            <person name="Gavelis G."/>
            <person name="Widhalm J.R."/>
            <person name="Wisecaver J.H."/>
        </authorList>
    </citation>
    <scope>NUCLEOTIDE SEQUENCE</scope>
    <source>
        <strain evidence="2">ECLA1</strain>
    </source>
</reference>
<keyword evidence="3" id="KW-1185">Reference proteome</keyword>
<evidence type="ECO:0000313" key="3">
    <source>
        <dbReference type="Proteomes" id="UP001283361"/>
    </source>
</evidence>
<feature type="compositionally biased region" description="Basic and acidic residues" evidence="1">
    <location>
        <begin position="87"/>
        <end position="100"/>
    </location>
</feature>
<feature type="region of interest" description="Disordered" evidence="1">
    <location>
        <begin position="30"/>
        <end position="175"/>
    </location>
</feature>
<accession>A0AAE1CXQ8</accession>
<evidence type="ECO:0000313" key="2">
    <source>
        <dbReference type="EMBL" id="KAK3742573.1"/>
    </source>
</evidence>
<sequence>MISWCRLPIPTWLTPGKLALHQLNRINSRTKLRATPNNPAAERARMCPSPNNLSPMTAGRSRHRHHHQHQRRRSKSPQPDGGGAVEGTERRGHKVEDRPTGHAHHHQRRRSKSPQPDSGGAGGGSDRRGHKVEDRPTGHGHHRQHHHGGGGDREKVDSDGSKRWTTPKPSKEEDDVFKAFQGALQNRELKSSDVTFLVISRKTRADIREPTDKDLYTKLLGSFQLSGSRSRRLETY</sequence>
<feature type="compositionally biased region" description="Basic and acidic residues" evidence="1">
    <location>
        <begin position="125"/>
        <end position="137"/>
    </location>
</feature>
<comment type="caution">
    <text evidence="2">The sequence shown here is derived from an EMBL/GenBank/DDBJ whole genome shotgun (WGS) entry which is preliminary data.</text>
</comment>
<dbReference type="AlphaFoldDB" id="A0AAE1CXQ8"/>
<organism evidence="2 3">
    <name type="scientific">Elysia crispata</name>
    <name type="common">lettuce slug</name>
    <dbReference type="NCBI Taxonomy" id="231223"/>
    <lineage>
        <taxon>Eukaryota</taxon>
        <taxon>Metazoa</taxon>
        <taxon>Spiralia</taxon>
        <taxon>Lophotrochozoa</taxon>
        <taxon>Mollusca</taxon>
        <taxon>Gastropoda</taxon>
        <taxon>Heterobranchia</taxon>
        <taxon>Euthyneura</taxon>
        <taxon>Panpulmonata</taxon>
        <taxon>Sacoglossa</taxon>
        <taxon>Placobranchoidea</taxon>
        <taxon>Plakobranchidae</taxon>
        <taxon>Elysia</taxon>
    </lineage>
</organism>
<feature type="compositionally biased region" description="Basic residues" evidence="1">
    <location>
        <begin position="101"/>
        <end position="112"/>
    </location>
</feature>
<feature type="compositionally biased region" description="Basic and acidic residues" evidence="1">
    <location>
        <begin position="149"/>
        <end position="162"/>
    </location>
</feature>
<gene>
    <name evidence="2" type="ORF">RRG08_023406</name>
</gene>
<dbReference type="Proteomes" id="UP001283361">
    <property type="component" value="Unassembled WGS sequence"/>
</dbReference>
<feature type="compositionally biased region" description="Basic residues" evidence="1">
    <location>
        <begin position="60"/>
        <end position="75"/>
    </location>
</feature>
<name>A0AAE1CXQ8_9GAST</name>